<dbReference type="RefSeq" id="WP_382353310.1">
    <property type="nucleotide sequence ID" value="NZ_JBHSMC010000020.1"/>
</dbReference>
<reference evidence="3" key="1">
    <citation type="journal article" date="2019" name="Int. J. Syst. Evol. Microbiol.">
        <title>The Global Catalogue of Microorganisms (GCM) 10K type strain sequencing project: providing services to taxonomists for standard genome sequencing and annotation.</title>
        <authorList>
            <consortium name="The Broad Institute Genomics Platform"/>
            <consortium name="The Broad Institute Genome Sequencing Center for Infectious Disease"/>
            <person name="Wu L."/>
            <person name="Ma J."/>
        </authorList>
    </citation>
    <scope>NUCLEOTIDE SEQUENCE [LARGE SCALE GENOMIC DNA]</scope>
    <source>
        <strain evidence="3">CGMCC 1.12237</strain>
    </source>
</reference>
<keyword evidence="1" id="KW-1133">Transmembrane helix</keyword>
<comment type="caution">
    <text evidence="2">The sequence shown here is derived from an EMBL/GenBank/DDBJ whole genome shotgun (WGS) entry which is preliminary data.</text>
</comment>
<keyword evidence="1" id="KW-0472">Membrane</keyword>
<sequence>MKKKWILIMGSCVLTVILIFVIKYAITRSIEVQIDNLELTILDENDVKEKDFLNDKSIAVFFSMTIDQNMFGKGSGLVTFVDDKGDASFLKTNRLEVGTLASHNKNLLVSDSEKLLLLGEQSKKFDLENDQHTGEQSGYLHKNNIFYTIFNSGFTSDGGYGSDIYWINDNELHNDVLPYFIKSSGQGDDHIYTIYEDDKSVRLDKVSLNKEMTYENLTSWGEYTYFRYFSNIVADENFIYFVATKRNKAYLVQMDKQTFEREDFFIDEFESSEDQSAKTPFMTSENLYIYDDNLYYVDGLGHVYKFNTSEKTAEPFFQFLEYEKASPNSLHEELVDISNNFMYFFRFNTGKDEYTLEKYNLDNGERVSQQILPDIKIYLENIQKGGLGTYDISILE</sequence>
<protein>
    <submittedName>
        <fullName evidence="2">Uncharacterized protein</fullName>
    </submittedName>
</protein>
<gene>
    <name evidence="2" type="ORF">ACFPM4_14850</name>
</gene>
<feature type="transmembrane region" description="Helical" evidence="1">
    <location>
        <begin position="5"/>
        <end position="26"/>
    </location>
</feature>
<evidence type="ECO:0000313" key="2">
    <source>
        <dbReference type="EMBL" id="MFC5466009.1"/>
    </source>
</evidence>
<proteinExistence type="predicted"/>
<dbReference type="Proteomes" id="UP001596147">
    <property type="component" value="Unassembled WGS sequence"/>
</dbReference>
<accession>A0ABW0LJD9</accession>
<keyword evidence="1" id="KW-0812">Transmembrane</keyword>
<evidence type="ECO:0000256" key="1">
    <source>
        <dbReference type="SAM" id="Phobius"/>
    </source>
</evidence>
<keyword evidence="3" id="KW-1185">Reference proteome</keyword>
<dbReference type="SUPFAM" id="SSF63825">
    <property type="entry name" value="YWTD domain"/>
    <property type="match status" value="1"/>
</dbReference>
<name>A0ABW0LJD9_9BACI</name>
<organism evidence="2 3">
    <name type="scientific">Lederbergia graminis</name>
    <dbReference type="NCBI Taxonomy" id="735518"/>
    <lineage>
        <taxon>Bacteria</taxon>
        <taxon>Bacillati</taxon>
        <taxon>Bacillota</taxon>
        <taxon>Bacilli</taxon>
        <taxon>Bacillales</taxon>
        <taxon>Bacillaceae</taxon>
        <taxon>Lederbergia</taxon>
    </lineage>
</organism>
<evidence type="ECO:0000313" key="3">
    <source>
        <dbReference type="Proteomes" id="UP001596147"/>
    </source>
</evidence>
<dbReference type="EMBL" id="JBHSMC010000020">
    <property type="protein sequence ID" value="MFC5466009.1"/>
    <property type="molecule type" value="Genomic_DNA"/>
</dbReference>